<dbReference type="GO" id="GO:0030976">
    <property type="term" value="F:thiamine pyrophosphate binding"/>
    <property type="evidence" value="ECO:0007669"/>
    <property type="project" value="UniProtKB-UniRule"/>
</dbReference>
<dbReference type="InterPro" id="IPR033248">
    <property type="entry name" value="Transketolase_C"/>
</dbReference>
<comment type="similarity">
    <text evidence="2 10">Belongs to the transketolase family. DXPS subfamily.</text>
</comment>
<dbReference type="AlphaFoldDB" id="A0A9D2ID47"/>
<dbReference type="GO" id="GO:0019288">
    <property type="term" value="P:isopentenyl diphosphate biosynthetic process, methylerythritol 4-phosphate pathway"/>
    <property type="evidence" value="ECO:0007669"/>
    <property type="project" value="TreeGrafter"/>
</dbReference>
<sequence>MKHLEYTLLNRIDSPADLKRLSGVELRQYCDELRQYIIEQCAANPGHLASSLGAVELAAALHYVYNTPEDKIVWDVGHQTYAHKIITGRREAFRTNRKLNGVSGFPRMCESGYDAFGGGHASVSISAAFGMAKAAEIKGEHRKVVAVIGDGAMTGGLAFEGLNNAGASKQTDLLVILNDNNMAIDQATGALKNYLLRISTSMHYNAVKRRLWRVMSSRTPHLLRLCQKMGNAVKQGILRNSNFFESLNFRYFGPIDGHNLTELVRVLTAMRRIEGAKLLHVMTVKGKGYKPAECNKSVWHAPGKFNPETGERLLSKTTVARYQDVFGQTLLDLARRDERIVGITPAMPSGCSMDLMMREMPDRCFDVGIAEGHAVTFSAGLAAAGLRPFCNIYSSFMQRAYDNVIHDVAIQRLPVVLCLDRAGLVGEDGATHHGAFDLAYFSTVPNLTIAAPMNERDLRNLMYTALQADHPFVIRYPRGNGEGVAWREEPFVALEIGRGRRLRAGEEVAVLSIGTAGNRAAEAVAQLVAEGANPAHYDLLFAKPLDEELLHEVGRNFKRVVTVEDGAVRGGVGEAVAAFFSDNGYSVRVKSLGIPDRFIEHGSVPQLQSLAGFDRESICQALKSFYSEIKK</sequence>
<accession>A0A9D2ID47</accession>
<gene>
    <name evidence="10 12" type="primary">dxs</name>
    <name evidence="12" type="ORF">H9779_00820</name>
</gene>
<dbReference type="Proteomes" id="UP000824259">
    <property type="component" value="Unassembled WGS sequence"/>
</dbReference>
<comment type="subunit">
    <text evidence="3 10">Homodimer.</text>
</comment>
<dbReference type="PANTHER" id="PTHR43322">
    <property type="entry name" value="1-D-DEOXYXYLULOSE 5-PHOSPHATE SYNTHASE-RELATED"/>
    <property type="match status" value="1"/>
</dbReference>
<dbReference type="InterPro" id="IPR005475">
    <property type="entry name" value="Transketolase-like_Pyr-bd"/>
</dbReference>
<keyword evidence="7 10" id="KW-0784">Thiamine biosynthesis</keyword>
<dbReference type="EMBL" id="DWYR01000004">
    <property type="protein sequence ID" value="HJA98133.1"/>
    <property type="molecule type" value="Genomic_DNA"/>
</dbReference>
<reference evidence="12" key="2">
    <citation type="submission" date="2021-04" db="EMBL/GenBank/DDBJ databases">
        <authorList>
            <person name="Gilroy R."/>
        </authorList>
    </citation>
    <scope>NUCLEOTIDE SEQUENCE</scope>
    <source>
        <strain evidence="12">CHK169-11906</strain>
    </source>
</reference>
<evidence type="ECO:0000256" key="8">
    <source>
        <dbReference type="ARBA" id="ARBA00023052"/>
    </source>
</evidence>
<comment type="function">
    <text evidence="10">Catalyzes the acyloin condensation reaction between C atoms 2 and 3 of pyruvate and glyceraldehyde 3-phosphate to yield 1-deoxy-D-xylulose-5-phosphate (DXP).</text>
</comment>
<evidence type="ECO:0000256" key="6">
    <source>
        <dbReference type="ARBA" id="ARBA00022842"/>
    </source>
</evidence>
<dbReference type="PROSITE" id="PS00802">
    <property type="entry name" value="TRANSKETOLASE_2"/>
    <property type="match status" value="1"/>
</dbReference>
<keyword evidence="4 10" id="KW-0808">Transferase</keyword>
<organism evidence="12 13">
    <name type="scientific">Candidatus Alistipes avicola</name>
    <dbReference type="NCBI Taxonomy" id="2838432"/>
    <lineage>
        <taxon>Bacteria</taxon>
        <taxon>Pseudomonadati</taxon>
        <taxon>Bacteroidota</taxon>
        <taxon>Bacteroidia</taxon>
        <taxon>Bacteroidales</taxon>
        <taxon>Rikenellaceae</taxon>
        <taxon>Alistipes</taxon>
    </lineage>
</organism>
<feature type="binding site" evidence="10">
    <location>
        <position position="371"/>
    </location>
    <ligand>
        <name>thiamine diphosphate</name>
        <dbReference type="ChEBI" id="CHEBI:58937"/>
    </ligand>
</feature>
<dbReference type="NCBIfam" id="TIGR00204">
    <property type="entry name" value="dxs"/>
    <property type="match status" value="1"/>
</dbReference>
<feature type="binding site" evidence="10">
    <location>
        <position position="180"/>
    </location>
    <ligand>
        <name>thiamine diphosphate</name>
        <dbReference type="ChEBI" id="CHEBI:58937"/>
    </ligand>
</feature>
<evidence type="ECO:0000256" key="2">
    <source>
        <dbReference type="ARBA" id="ARBA00011081"/>
    </source>
</evidence>
<protein>
    <recommendedName>
        <fullName evidence="10">1-deoxy-D-xylulose-5-phosphate synthase</fullName>
        <ecNumber evidence="10">2.2.1.7</ecNumber>
    </recommendedName>
    <alternativeName>
        <fullName evidence="10">1-deoxyxylulose-5-phosphate synthase</fullName>
        <shortName evidence="10">DXP synthase</shortName>
        <shortName evidence="10">DXPS</shortName>
    </alternativeName>
</protein>
<feature type="binding site" evidence="10">
    <location>
        <position position="78"/>
    </location>
    <ligand>
        <name>thiamine diphosphate</name>
        <dbReference type="ChEBI" id="CHEBI:58937"/>
    </ligand>
</feature>
<feature type="binding site" evidence="10">
    <location>
        <begin position="119"/>
        <end position="121"/>
    </location>
    <ligand>
        <name>thiamine diphosphate</name>
        <dbReference type="ChEBI" id="CHEBI:58937"/>
    </ligand>
</feature>
<dbReference type="Pfam" id="PF13292">
    <property type="entry name" value="DXP_synthase_N"/>
    <property type="match status" value="1"/>
</dbReference>
<dbReference type="InterPro" id="IPR029061">
    <property type="entry name" value="THDP-binding"/>
</dbReference>
<dbReference type="SMART" id="SM00861">
    <property type="entry name" value="Transket_pyr"/>
    <property type="match status" value="1"/>
</dbReference>
<dbReference type="InterPro" id="IPR020826">
    <property type="entry name" value="Transketolase_BS"/>
</dbReference>
<evidence type="ECO:0000256" key="10">
    <source>
        <dbReference type="HAMAP-Rule" id="MF_00315"/>
    </source>
</evidence>
<dbReference type="CDD" id="cd02007">
    <property type="entry name" value="TPP_DXS"/>
    <property type="match status" value="1"/>
</dbReference>
<name>A0A9D2ID47_9BACT</name>
<comment type="cofactor">
    <cofactor evidence="10">
        <name>Mg(2+)</name>
        <dbReference type="ChEBI" id="CHEBI:18420"/>
    </cofactor>
    <text evidence="10">Binds 1 Mg(2+) ion per subunit.</text>
</comment>
<proteinExistence type="inferred from homology"/>
<dbReference type="SUPFAM" id="SSF52922">
    <property type="entry name" value="TK C-terminal domain-like"/>
    <property type="match status" value="1"/>
</dbReference>
<keyword evidence="5 10" id="KW-0479">Metal-binding</keyword>
<comment type="cofactor">
    <cofactor evidence="10">
        <name>thiamine diphosphate</name>
        <dbReference type="ChEBI" id="CHEBI:58937"/>
    </cofactor>
    <text evidence="10">Binds 1 thiamine pyrophosphate per subunit.</text>
</comment>
<evidence type="ECO:0000313" key="12">
    <source>
        <dbReference type="EMBL" id="HJA98133.1"/>
    </source>
</evidence>
<comment type="caution">
    <text evidence="12">The sequence shown here is derived from an EMBL/GenBank/DDBJ whole genome shotgun (WGS) entry which is preliminary data.</text>
</comment>
<dbReference type="CDD" id="cd07033">
    <property type="entry name" value="TPP_PYR_DXS_TK_like"/>
    <property type="match status" value="1"/>
</dbReference>
<dbReference type="PANTHER" id="PTHR43322:SF5">
    <property type="entry name" value="1-DEOXY-D-XYLULOSE-5-PHOSPHATE SYNTHASE, CHLOROPLASTIC"/>
    <property type="match status" value="1"/>
</dbReference>
<dbReference type="InterPro" id="IPR005477">
    <property type="entry name" value="Dxylulose-5-P_synthase"/>
</dbReference>
<feature type="binding site" evidence="10">
    <location>
        <position position="180"/>
    </location>
    <ligand>
        <name>Mg(2+)</name>
        <dbReference type="ChEBI" id="CHEBI:18420"/>
    </ligand>
</feature>
<evidence type="ECO:0000256" key="1">
    <source>
        <dbReference type="ARBA" id="ARBA00004980"/>
    </source>
</evidence>
<evidence type="ECO:0000256" key="3">
    <source>
        <dbReference type="ARBA" id="ARBA00011738"/>
    </source>
</evidence>
<feature type="domain" description="Transketolase-like pyrimidine-binding" evidence="11">
    <location>
        <begin position="320"/>
        <end position="484"/>
    </location>
</feature>
<dbReference type="EC" id="2.2.1.7" evidence="10"/>
<dbReference type="SUPFAM" id="SSF52518">
    <property type="entry name" value="Thiamin diphosphate-binding fold (THDP-binding)"/>
    <property type="match status" value="2"/>
</dbReference>
<feature type="binding site" evidence="10">
    <location>
        <position position="150"/>
    </location>
    <ligand>
        <name>Mg(2+)</name>
        <dbReference type="ChEBI" id="CHEBI:18420"/>
    </ligand>
</feature>
<evidence type="ECO:0000313" key="13">
    <source>
        <dbReference type="Proteomes" id="UP000824259"/>
    </source>
</evidence>
<dbReference type="FunFam" id="3.40.50.970:FF:000005">
    <property type="entry name" value="1-deoxy-D-xylulose-5-phosphate synthase"/>
    <property type="match status" value="1"/>
</dbReference>
<dbReference type="GO" id="GO:0005829">
    <property type="term" value="C:cytosol"/>
    <property type="evidence" value="ECO:0007669"/>
    <property type="project" value="TreeGrafter"/>
</dbReference>
<feature type="binding site" evidence="10">
    <location>
        <begin position="151"/>
        <end position="152"/>
    </location>
    <ligand>
        <name>thiamine diphosphate</name>
        <dbReference type="ChEBI" id="CHEBI:58937"/>
    </ligand>
</feature>
<keyword evidence="9 10" id="KW-0414">Isoprene biosynthesis</keyword>
<dbReference type="InterPro" id="IPR009014">
    <property type="entry name" value="Transketo_C/PFOR_II"/>
</dbReference>
<dbReference type="GO" id="GO:0016114">
    <property type="term" value="P:terpenoid biosynthetic process"/>
    <property type="evidence" value="ECO:0007669"/>
    <property type="project" value="UniProtKB-UniRule"/>
</dbReference>
<comment type="catalytic activity">
    <reaction evidence="10">
        <text>D-glyceraldehyde 3-phosphate + pyruvate + H(+) = 1-deoxy-D-xylulose 5-phosphate + CO2</text>
        <dbReference type="Rhea" id="RHEA:12605"/>
        <dbReference type="ChEBI" id="CHEBI:15361"/>
        <dbReference type="ChEBI" id="CHEBI:15378"/>
        <dbReference type="ChEBI" id="CHEBI:16526"/>
        <dbReference type="ChEBI" id="CHEBI:57792"/>
        <dbReference type="ChEBI" id="CHEBI:59776"/>
        <dbReference type="EC" id="2.2.1.7"/>
    </reaction>
</comment>
<dbReference type="Gene3D" id="3.40.50.970">
    <property type="match status" value="2"/>
</dbReference>
<evidence type="ECO:0000256" key="9">
    <source>
        <dbReference type="ARBA" id="ARBA00023229"/>
    </source>
</evidence>
<comment type="pathway">
    <text evidence="1 10">Metabolic intermediate biosynthesis; 1-deoxy-D-xylulose 5-phosphate biosynthesis; 1-deoxy-D-xylulose 5-phosphate from D-glyceraldehyde 3-phosphate and pyruvate: step 1/1.</text>
</comment>
<evidence type="ECO:0000256" key="7">
    <source>
        <dbReference type="ARBA" id="ARBA00022977"/>
    </source>
</evidence>
<dbReference type="Gene3D" id="3.40.50.920">
    <property type="match status" value="1"/>
</dbReference>
<dbReference type="HAMAP" id="MF_00315">
    <property type="entry name" value="DXP_synth"/>
    <property type="match status" value="1"/>
</dbReference>
<feature type="binding site" evidence="10">
    <location>
        <position position="289"/>
    </location>
    <ligand>
        <name>thiamine diphosphate</name>
        <dbReference type="ChEBI" id="CHEBI:58937"/>
    </ligand>
</feature>
<evidence type="ECO:0000256" key="5">
    <source>
        <dbReference type="ARBA" id="ARBA00022723"/>
    </source>
</evidence>
<keyword evidence="8 10" id="KW-0786">Thiamine pyrophosphate</keyword>
<dbReference type="Pfam" id="PF02779">
    <property type="entry name" value="Transket_pyr"/>
    <property type="match status" value="1"/>
</dbReference>
<dbReference type="NCBIfam" id="NF003933">
    <property type="entry name" value="PRK05444.2-2"/>
    <property type="match status" value="1"/>
</dbReference>
<evidence type="ECO:0000259" key="11">
    <source>
        <dbReference type="SMART" id="SM00861"/>
    </source>
</evidence>
<reference evidence="12" key="1">
    <citation type="journal article" date="2021" name="PeerJ">
        <title>Extensive microbial diversity within the chicken gut microbiome revealed by metagenomics and culture.</title>
        <authorList>
            <person name="Gilroy R."/>
            <person name="Ravi A."/>
            <person name="Getino M."/>
            <person name="Pursley I."/>
            <person name="Horton D.L."/>
            <person name="Alikhan N.F."/>
            <person name="Baker D."/>
            <person name="Gharbi K."/>
            <person name="Hall N."/>
            <person name="Watson M."/>
            <person name="Adriaenssens E.M."/>
            <person name="Foster-Nyarko E."/>
            <person name="Jarju S."/>
            <person name="Secka A."/>
            <person name="Antonio M."/>
            <person name="Oren A."/>
            <person name="Chaudhuri R.R."/>
            <person name="La Ragione R."/>
            <person name="Hildebrand F."/>
            <person name="Pallen M.J."/>
        </authorList>
    </citation>
    <scope>NUCLEOTIDE SEQUENCE</scope>
    <source>
        <strain evidence="12">CHK169-11906</strain>
    </source>
</reference>
<dbReference type="GO" id="GO:0000287">
    <property type="term" value="F:magnesium ion binding"/>
    <property type="evidence" value="ECO:0007669"/>
    <property type="project" value="UniProtKB-UniRule"/>
</dbReference>
<dbReference type="GO" id="GO:0009228">
    <property type="term" value="P:thiamine biosynthetic process"/>
    <property type="evidence" value="ECO:0007669"/>
    <property type="project" value="UniProtKB-UniRule"/>
</dbReference>
<evidence type="ECO:0000256" key="4">
    <source>
        <dbReference type="ARBA" id="ARBA00022679"/>
    </source>
</evidence>
<keyword evidence="6 10" id="KW-0460">Magnesium</keyword>
<dbReference type="Pfam" id="PF02780">
    <property type="entry name" value="Transketolase_C"/>
    <property type="match status" value="1"/>
</dbReference>
<dbReference type="GO" id="GO:0008661">
    <property type="term" value="F:1-deoxy-D-xylulose-5-phosphate synthase activity"/>
    <property type="evidence" value="ECO:0007669"/>
    <property type="project" value="UniProtKB-UniRule"/>
</dbReference>